<keyword evidence="1" id="KW-0732">Signal</keyword>
<dbReference type="Gene3D" id="4.10.1240.10">
    <property type="entry name" value="GPCR, family 2, extracellular hormone receptor domain"/>
    <property type="match status" value="1"/>
</dbReference>
<dbReference type="SMART" id="SM00008">
    <property type="entry name" value="HormR"/>
    <property type="match status" value="1"/>
</dbReference>
<dbReference type="InterPro" id="IPR050332">
    <property type="entry name" value="GPCR_2"/>
</dbReference>
<evidence type="ECO:0000313" key="4">
    <source>
        <dbReference type="RefSeq" id="XP_022258254.1"/>
    </source>
</evidence>
<dbReference type="InterPro" id="IPR036445">
    <property type="entry name" value="GPCR_2_extracell_dom_sf"/>
</dbReference>
<dbReference type="Pfam" id="PF02793">
    <property type="entry name" value="HRM"/>
    <property type="match status" value="1"/>
</dbReference>
<dbReference type="SUPFAM" id="SSF111418">
    <property type="entry name" value="Hormone receptor domain"/>
    <property type="match status" value="1"/>
</dbReference>
<name>A0ABM1TQU8_LIMPO</name>
<evidence type="ECO:0000256" key="1">
    <source>
        <dbReference type="SAM" id="SignalP"/>
    </source>
</evidence>
<keyword evidence="3" id="KW-1185">Reference proteome</keyword>
<sequence>MSWLLSWFISLLLIQKVRETVIEQTNDSLSSVANAQDFLLAQLKESYFCRQKALTSETNKDDLKCPAAFDGWGCWEATPPGNVAVIPCPSFVPEIDINQVATRKCGENGDWTQDGALGTKVGNYSLCFNDSSFSRQNEQLSNQDLIEDLLDLLYALPVLPYEDTNTELTFSQCVRDVLSSPKPNN</sequence>
<feature type="domain" description="G-protein coupled receptors family 2 profile 1" evidence="2">
    <location>
        <begin position="48"/>
        <end position="131"/>
    </location>
</feature>
<feature type="signal peptide" evidence="1">
    <location>
        <begin position="1"/>
        <end position="19"/>
    </location>
</feature>
<dbReference type="GeneID" id="111089656"/>
<dbReference type="PANTHER" id="PTHR45620">
    <property type="entry name" value="PDF RECEPTOR-LIKE PROTEIN-RELATED"/>
    <property type="match status" value="1"/>
</dbReference>
<evidence type="ECO:0000259" key="2">
    <source>
        <dbReference type="PROSITE" id="PS50227"/>
    </source>
</evidence>
<dbReference type="PROSITE" id="PS00649">
    <property type="entry name" value="G_PROTEIN_RECEP_F2_1"/>
    <property type="match status" value="1"/>
</dbReference>
<protein>
    <submittedName>
        <fullName evidence="4">Calcitonin receptor-like</fullName>
    </submittedName>
</protein>
<dbReference type="Proteomes" id="UP000694941">
    <property type="component" value="Unplaced"/>
</dbReference>
<dbReference type="PROSITE" id="PS50227">
    <property type="entry name" value="G_PROTEIN_RECEP_F2_3"/>
    <property type="match status" value="1"/>
</dbReference>
<reference evidence="4" key="1">
    <citation type="submission" date="2025-08" db="UniProtKB">
        <authorList>
            <consortium name="RefSeq"/>
        </authorList>
    </citation>
    <scope>IDENTIFICATION</scope>
    <source>
        <tissue evidence="4">Muscle</tissue>
    </source>
</reference>
<accession>A0ABM1TQU8</accession>
<dbReference type="PANTHER" id="PTHR45620:SF42">
    <property type="entry name" value="G-PROTEIN COUPLED RECEPTOR SEB-2"/>
    <property type="match status" value="1"/>
</dbReference>
<evidence type="ECO:0000313" key="3">
    <source>
        <dbReference type="Proteomes" id="UP000694941"/>
    </source>
</evidence>
<feature type="chain" id="PRO_5046806102" evidence="1">
    <location>
        <begin position="20"/>
        <end position="185"/>
    </location>
</feature>
<proteinExistence type="predicted"/>
<dbReference type="InterPro" id="IPR001879">
    <property type="entry name" value="GPCR_2_extracellular_dom"/>
</dbReference>
<organism evidence="3 4">
    <name type="scientific">Limulus polyphemus</name>
    <name type="common">Atlantic horseshoe crab</name>
    <dbReference type="NCBI Taxonomy" id="6850"/>
    <lineage>
        <taxon>Eukaryota</taxon>
        <taxon>Metazoa</taxon>
        <taxon>Ecdysozoa</taxon>
        <taxon>Arthropoda</taxon>
        <taxon>Chelicerata</taxon>
        <taxon>Merostomata</taxon>
        <taxon>Xiphosura</taxon>
        <taxon>Limulidae</taxon>
        <taxon>Limulus</taxon>
    </lineage>
</organism>
<feature type="non-terminal residue" evidence="4">
    <location>
        <position position="185"/>
    </location>
</feature>
<gene>
    <name evidence="4" type="primary">LOC111089656</name>
</gene>
<dbReference type="InterPro" id="IPR017983">
    <property type="entry name" value="GPCR_2_secretin-like_CS"/>
</dbReference>
<dbReference type="RefSeq" id="XP_022258254.1">
    <property type="nucleotide sequence ID" value="XM_022402546.1"/>
</dbReference>